<dbReference type="PANTHER" id="PTHR46652:SF3">
    <property type="entry name" value="LEUCINE-RICH REPEAT-CONTAINING PROTEIN 9"/>
    <property type="match status" value="1"/>
</dbReference>
<evidence type="ECO:0000313" key="6">
    <source>
        <dbReference type="Proteomes" id="UP001642406"/>
    </source>
</evidence>
<dbReference type="InterPro" id="IPR003591">
    <property type="entry name" value="Leu-rich_rpt_typical-subtyp"/>
</dbReference>
<dbReference type="Proteomes" id="UP001642406">
    <property type="component" value="Unassembled WGS sequence"/>
</dbReference>
<keyword evidence="2" id="KW-0677">Repeat</keyword>
<keyword evidence="6" id="KW-1185">Reference proteome</keyword>
<gene>
    <name evidence="5" type="primary">sds22</name>
    <name evidence="5" type="ORF">SBRCBS47491_000495</name>
</gene>
<dbReference type="InterPro" id="IPR001611">
    <property type="entry name" value="Leu-rich_rpt"/>
</dbReference>
<feature type="domain" description="U2A'/phosphoprotein 32 family A C-terminal" evidence="4">
    <location>
        <begin position="443"/>
        <end position="461"/>
    </location>
</feature>
<dbReference type="SUPFAM" id="SSF52058">
    <property type="entry name" value="L domain-like"/>
    <property type="match status" value="1"/>
</dbReference>
<dbReference type="SMART" id="SM00364">
    <property type="entry name" value="LRR_BAC"/>
    <property type="match status" value="3"/>
</dbReference>
<reference evidence="5 6" key="1">
    <citation type="submission" date="2024-01" db="EMBL/GenBank/DDBJ databases">
        <authorList>
            <person name="Allen C."/>
            <person name="Tagirdzhanova G."/>
        </authorList>
    </citation>
    <scope>NUCLEOTIDE SEQUENCE [LARGE SCALE GENOMIC DNA]</scope>
</reference>
<dbReference type="PANTHER" id="PTHR46652">
    <property type="entry name" value="LEUCINE-RICH REPEAT AND IQ DOMAIN-CONTAINING PROTEIN 1-RELATED"/>
    <property type="match status" value="1"/>
</dbReference>
<dbReference type="SMART" id="SM00365">
    <property type="entry name" value="LRR_SD22"/>
    <property type="match status" value="10"/>
</dbReference>
<name>A0ABP0AQQ4_9PEZI</name>
<proteinExistence type="predicted"/>
<dbReference type="InterPro" id="IPR032675">
    <property type="entry name" value="LRR_dom_sf"/>
</dbReference>
<keyword evidence="1" id="KW-0433">Leucine-rich repeat</keyword>
<comment type="caution">
    <text evidence="5">The sequence shown here is derived from an EMBL/GenBank/DDBJ whole genome shotgun (WGS) entry which is preliminary data.</text>
</comment>
<organism evidence="5 6">
    <name type="scientific">Sporothrix bragantina</name>
    <dbReference type="NCBI Taxonomy" id="671064"/>
    <lineage>
        <taxon>Eukaryota</taxon>
        <taxon>Fungi</taxon>
        <taxon>Dikarya</taxon>
        <taxon>Ascomycota</taxon>
        <taxon>Pezizomycotina</taxon>
        <taxon>Sordariomycetes</taxon>
        <taxon>Sordariomycetidae</taxon>
        <taxon>Ophiostomatales</taxon>
        <taxon>Ophiostomataceae</taxon>
        <taxon>Sporothrix</taxon>
    </lineage>
</organism>
<evidence type="ECO:0000313" key="5">
    <source>
        <dbReference type="EMBL" id="CAK7209591.1"/>
    </source>
</evidence>
<dbReference type="EMBL" id="CAWUHC010000003">
    <property type="protein sequence ID" value="CAK7209591.1"/>
    <property type="molecule type" value="Genomic_DNA"/>
</dbReference>
<dbReference type="InterPro" id="IPR025875">
    <property type="entry name" value="Leu-rich_rpt_4"/>
</dbReference>
<evidence type="ECO:0000256" key="1">
    <source>
        <dbReference type="ARBA" id="ARBA00022614"/>
    </source>
</evidence>
<dbReference type="InterPro" id="IPR050836">
    <property type="entry name" value="SDS22/Internalin_LRR"/>
</dbReference>
<protein>
    <submittedName>
        <fullName evidence="5">Protein phosphatase regulatory subunit Sds22</fullName>
    </submittedName>
</protein>
<feature type="compositionally biased region" description="Basic and acidic residues" evidence="3">
    <location>
        <begin position="44"/>
        <end position="57"/>
    </location>
</feature>
<accession>A0ABP0AQQ4</accession>
<dbReference type="Pfam" id="PF12799">
    <property type="entry name" value="LRR_4"/>
    <property type="match status" value="1"/>
</dbReference>
<feature type="compositionally biased region" description="Basic and acidic residues" evidence="3">
    <location>
        <begin position="24"/>
        <end position="34"/>
    </location>
</feature>
<dbReference type="PROSITE" id="PS51450">
    <property type="entry name" value="LRR"/>
    <property type="match status" value="6"/>
</dbReference>
<sequence>MTQDGETPAASVPEDSKTTQQPPADDRQADEPATPHKPHAHITLADDSKITDGDGHSDGIASGAASPGGGLRNSKGWDGKLRLPKRDASPPADPSPEAPEGETAGAGPSVVLANPEALSDPEYSDEDNVVPGEVISADEDLLNEEDPDTDEIFATHARIHSIEALHLERFKKVQKICLRQNSIQSLTSGLDVVADTLQELDLYDNLVSHMRGVEKLPNLTSLDLSFNKIKHIKHLGSLTKLVDLYLVANKIGSVEGLEEAAAAAGQTLRMIELGSNRIRSIAPLGGYGFPALEELWLAKNKITSLEGLAGLPKLRLLSVQSNRIRDLSPLKDVPTLEELYVSHNALTSLTSLTGKPEAAEGGTEEKTDAEKSAPTTLPLLRVLDISNNQVTSFSGTEHLSNLEEVWASYNRVIDFADVERCLRDKANLDTVYLEGNPLQLRGPALYRNKVRLALPQVTQIDATYVRES</sequence>
<feature type="compositionally biased region" description="Basic and acidic residues" evidence="3">
    <location>
        <begin position="75"/>
        <end position="88"/>
    </location>
</feature>
<dbReference type="Pfam" id="PF13855">
    <property type="entry name" value="LRR_8"/>
    <property type="match status" value="1"/>
</dbReference>
<dbReference type="Gene3D" id="3.80.10.10">
    <property type="entry name" value="Ribonuclease Inhibitor"/>
    <property type="match status" value="3"/>
</dbReference>
<dbReference type="SMART" id="SM00369">
    <property type="entry name" value="LRR_TYP"/>
    <property type="match status" value="5"/>
</dbReference>
<evidence type="ECO:0000259" key="4">
    <source>
        <dbReference type="SMART" id="SM00446"/>
    </source>
</evidence>
<dbReference type="SMART" id="SM00446">
    <property type="entry name" value="LRRcap"/>
    <property type="match status" value="1"/>
</dbReference>
<evidence type="ECO:0000256" key="3">
    <source>
        <dbReference type="SAM" id="MobiDB-lite"/>
    </source>
</evidence>
<dbReference type="InterPro" id="IPR003603">
    <property type="entry name" value="U2A'_phosphoprotein32A_C"/>
</dbReference>
<evidence type="ECO:0000256" key="2">
    <source>
        <dbReference type="ARBA" id="ARBA00022737"/>
    </source>
</evidence>
<feature type="region of interest" description="Disordered" evidence="3">
    <location>
        <begin position="1"/>
        <end position="108"/>
    </location>
</feature>
<feature type="region of interest" description="Disordered" evidence="3">
    <location>
        <begin position="351"/>
        <end position="372"/>
    </location>
</feature>